<name>A0A9D1CYB5_9FIRM</name>
<sequence length="337" mass="38444">MRVDRRKAPEGLLSLPRRGLARMGAREDFDVGRSLFLDTETTGLSGGAGTVAFMVGAAYVEGGQLVTEQYVLGDYSDEPEMLLRLGVLLARFDTAVTFNGKTFDMPLLQARYTLCRLREHWRDLDQLDLLHPSRRVWKLRLQSCRLSNLEERVLGVHRENDLPGSEAPERFFRYLQSGDFSLLEDVIAHNLQDVVTLAALLVKLANLFDEPLAARDSRDLYSLGRALEKQGDGQAAELYALSRDVPQGSYRLYTIYRRAGEWERARAVLEAMVRKNQMGYVPHIELAKIYEHHDRNYRRALFYTKIALAMCDGREQQAIERRKARLERKLSGGGIHS</sequence>
<dbReference type="InterPro" id="IPR012337">
    <property type="entry name" value="RNaseH-like_sf"/>
</dbReference>
<protein>
    <submittedName>
        <fullName evidence="2">Ribonuclease H-like domain-containing protein</fullName>
    </submittedName>
</protein>
<dbReference type="PANTHER" id="PTHR38462">
    <property type="entry name" value="EXONUCLEASE-LIKE PROTEIN"/>
    <property type="match status" value="1"/>
</dbReference>
<gene>
    <name evidence="2" type="ORF">IAA52_13775</name>
</gene>
<reference evidence="2" key="1">
    <citation type="submission" date="2020-10" db="EMBL/GenBank/DDBJ databases">
        <authorList>
            <person name="Gilroy R."/>
        </authorList>
    </citation>
    <scope>NUCLEOTIDE SEQUENCE</scope>
    <source>
        <strain evidence="2">ChiSjej6B24-2974</strain>
    </source>
</reference>
<dbReference type="SUPFAM" id="SSF53098">
    <property type="entry name" value="Ribonuclease H-like"/>
    <property type="match status" value="1"/>
</dbReference>
<proteinExistence type="predicted"/>
<dbReference type="InterPro" id="IPR038720">
    <property type="entry name" value="YprB_RNase_H-like_dom"/>
</dbReference>
<evidence type="ECO:0000313" key="3">
    <source>
        <dbReference type="Proteomes" id="UP000824260"/>
    </source>
</evidence>
<dbReference type="GO" id="GO:0003676">
    <property type="term" value="F:nucleic acid binding"/>
    <property type="evidence" value="ECO:0007669"/>
    <property type="project" value="InterPro"/>
</dbReference>
<dbReference type="InterPro" id="IPR036397">
    <property type="entry name" value="RNaseH_sf"/>
</dbReference>
<dbReference type="PANTHER" id="PTHR38462:SF1">
    <property type="entry name" value="YPRB RIBONUCLEASE H-LIKE DOMAIN-CONTAINING PROTEIN"/>
    <property type="match status" value="1"/>
</dbReference>
<evidence type="ECO:0000313" key="2">
    <source>
        <dbReference type="EMBL" id="HIQ84154.1"/>
    </source>
</evidence>
<dbReference type="AlphaFoldDB" id="A0A9D1CYB5"/>
<dbReference type="Proteomes" id="UP000824260">
    <property type="component" value="Unassembled WGS sequence"/>
</dbReference>
<feature type="domain" description="YprB ribonuclease H-like" evidence="1">
    <location>
        <begin position="35"/>
        <end position="204"/>
    </location>
</feature>
<dbReference type="Pfam" id="PF13482">
    <property type="entry name" value="RNase_H_2"/>
    <property type="match status" value="1"/>
</dbReference>
<accession>A0A9D1CYB5</accession>
<dbReference type="SUPFAM" id="SSF48452">
    <property type="entry name" value="TPR-like"/>
    <property type="match status" value="1"/>
</dbReference>
<dbReference type="Gene3D" id="3.30.420.10">
    <property type="entry name" value="Ribonuclease H-like superfamily/Ribonuclease H"/>
    <property type="match status" value="1"/>
</dbReference>
<comment type="caution">
    <text evidence="2">The sequence shown here is derived from an EMBL/GenBank/DDBJ whole genome shotgun (WGS) entry which is preliminary data.</text>
</comment>
<dbReference type="EMBL" id="DVFZ01000129">
    <property type="protein sequence ID" value="HIQ84154.1"/>
    <property type="molecule type" value="Genomic_DNA"/>
</dbReference>
<organism evidence="2 3">
    <name type="scientific">Candidatus Pullichristensenella stercorigallinarum</name>
    <dbReference type="NCBI Taxonomy" id="2840909"/>
    <lineage>
        <taxon>Bacteria</taxon>
        <taxon>Bacillati</taxon>
        <taxon>Bacillota</taxon>
        <taxon>Clostridia</taxon>
        <taxon>Candidatus Pullichristensenella</taxon>
    </lineage>
</organism>
<evidence type="ECO:0000259" key="1">
    <source>
        <dbReference type="Pfam" id="PF13482"/>
    </source>
</evidence>
<dbReference type="InterPro" id="IPR011990">
    <property type="entry name" value="TPR-like_helical_dom_sf"/>
</dbReference>
<reference evidence="2" key="2">
    <citation type="journal article" date="2021" name="PeerJ">
        <title>Extensive microbial diversity within the chicken gut microbiome revealed by metagenomics and culture.</title>
        <authorList>
            <person name="Gilroy R."/>
            <person name="Ravi A."/>
            <person name="Getino M."/>
            <person name="Pursley I."/>
            <person name="Horton D.L."/>
            <person name="Alikhan N.F."/>
            <person name="Baker D."/>
            <person name="Gharbi K."/>
            <person name="Hall N."/>
            <person name="Watson M."/>
            <person name="Adriaenssens E.M."/>
            <person name="Foster-Nyarko E."/>
            <person name="Jarju S."/>
            <person name="Secka A."/>
            <person name="Antonio M."/>
            <person name="Oren A."/>
            <person name="Chaudhuri R.R."/>
            <person name="La Ragione R."/>
            <person name="Hildebrand F."/>
            <person name="Pallen M.J."/>
        </authorList>
    </citation>
    <scope>NUCLEOTIDE SEQUENCE</scope>
    <source>
        <strain evidence="2">ChiSjej6B24-2974</strain>
    </source>
</reference>